<dbReference type="SUPFAM" id="SSF46689">
    <property type="entry name" value="Homeodomain-like"/>
    <property type="match status" value="1"/>
</dbReference>
<dbReference type="InterPro" id="IPR017970">
    <property type="entry name" value="Homeobox_CS"/>
</dbReference>
<sequence>MPRRLRTAYTNTQLLELEKEFHFNKYLCRPRRIEIAASLDLTERQVKVWFQNRRMKHKRQTMMSKQDDKGGGDSNAASEGEVSADAVDKMSNIGGGGGSPVEEPVRGGDGCCPVRAAASSPSGSEPDVDSKPHLHAGLLATPSPARSDKTPTPGTKSGDGGFSERPSPLGRALSPAHGGPRSSTSLCAMPKPSLCSLDNGLCQQRVASPSAYPCPTTRVASSPNCQLPQQQMFANHCDRTVPQSYGGPCGPRGQMSPGAAPYCTYRAPNAQTTVNGVNTFKGSTMYYHQQPQNQTGAAMATTPSNCGTMYPVAQTGQTAAMRSGVPQHQQARQHHTQQQQTVQTQQQSTVPQHHHQQAEPGPYMYGMDGMNSTTSPQTYMGDYRGNSQDYNRTYGSGYPTENGSMEDSPYRMNSANGNNGYNYSYSSEDCYSSEESHNMSHQNGDSSMYYDMTNSSGSATTRTSDYNSSGGKPQQQQHQAYQSQNNYYDVQQNGVASSTPNYNPSPEHFNGQSSSDSDINFNNFYYDSNGYSGPASCGSNEFSFLTNIANEYATPEYYQLS</sequence>
<dbReference type="Pfam" id="PF00046">
    <property type="entry name" value="Homeodomain"/>
    <property type="match status" value="1"/>
</dbReference>
<protein>
    <submittedName>
        <fullName evidence="9">Putative homeodomain transcription factor maxillopedia</fullName>
    </submittedName>
</protein>
<evidence type="ECO:0000256" key="4">
    <source>
        <dbReference type="ARBA" id="ARBA00023242"/>
    </source>
</evidence>
<reference evidence="9" key="1">
    <citation type="submission" date="2018-03" db="EMBL/GenBank/DDBJ databases">
        <title>The relapsing fever spirochete Borrelia turicatae persists in the highly oxidative environment of its soft-bodied tick vector.</title>
        <authorList>
            <person name="Bourret T.J."/>
            <person name="Boyle W.K."/>
            <person name="Valenzuela J.G."/>
            <person name="Oliveira F."/>
            <person name="Lopez J.E."/>
        </authorList>
    </citation>
    <scope>NUCLEOTIDE SEQUENCE</scope>
    <source>
        <strain evidence="9">Kansas strain/isolate</strain>
        <tissue evidence="9">Salivary glands</tissue>
    </source>
</reference>
<evidence type="ECO:0000259" key="8">
    <source>
        <dbReference type="PROSITE" id="PS50071"/>
    </source>
</evidence>
<dbReference type="GO" id="GO:0048513">
    <property type="term" value="P:animal organ development"/>
    <property type="evidence" value="ECO:0007669"/>
    <property type="project" value="UniProtKB-ARBA"/>
</dbReference>
<dbReference type="GO" id="GO:0003677">
    <property type="term" value="F:DNA binding"/>
    <property type="evidence" value="ECO:0007669"/>
    <property type="project" value="UniProtKB-UniRule"/>
</dbReference>
<evidence type="ECO:0000313" key="9">
    <source>
        <dbReference type="EMBL" id="MBY09188.1"/>
    </source>
</evidence>
<feature type="compositionally biased region" description="Polar residues" evidence="7">
    <location>
        <begin position="385"/>
        <end position="405"/>
    </location>
</feature>
<feature type="DNA-binding region" description="Homeobox" evidence="5">
    <location>
        <begin position="3"/>
        <end position="61"/>
    </location>
</feature>
<keyword evidence="4 5" id="KW-0539">Nucleus</keyword>
<feature type="region of interest" description="Disordered" evidence="7">
    <location>
        <begin position="318"/>
        <end position="413"/>
    </location>
</feature>
<dbReference type="InterPro" id="IPR009057">
    <property type="entry name" value="Homeodomain-like_sf"/>
</dbReference>
<dbReference type="PANTHER" id="PTHR24333">
    <property type="entry name" value="HOMEO BOX HB9 LIKE A-RELATED"/>
    <property type="match status" value="1"/>
</dbReference>
<feature type="compositionally biased region" description="Low complexity" evidence="7">
    <location>
        <begin position="474"/>
        <end position="484"/>
    </location>
</feature>
<dbReference type="PROSITE" id="PS50071">
    <property type="entry name" value="HOMEOBOX_2"/>
    <property type="match status" value="1"/>
</dbReference>
<accession>A0A2R5LIC0</accession>
<dbReference type="GO" id="GO:0005634">
    <property type="term" value="C:nucleus"/>
    <property type="evidence" value="ECO:0007669"/>
    <property type="project" value="UniProtKB-SubCell"/>
</dbReference>
<evidence type="ECO:0000256" key="2">
    <source>
        <dbReference type="ARBA" id="ARBA00023125"/>
    </source>
</evidence>
<evidence type="ECO:0000256" key="5">
    <source>
        <dbReference type="PROSITE-ProRule" id="PRU00108"/>
    </source>
</evidence>
<name>A0A2R5LIC0_9ACAR</name>
<keyword evidence="2 5" id="KW-0238">DNA-binding</keyword>
<evidence type="ECO:0000256" key="6">
    <source>
        <dbReference type="RuleBase" id="RU000682"/>
    </source>
</evidence>
<dbReference type="PROSITE" id="PS00027">
    <property type="entry name" value="HOMEOBOX_1"/>
    <property type="match status" value="1"/>
</dbReference>
<evidence type="ECO:0000256" key="7">
    <source>
        <dbReference type="SAM" id="MobiDB-lite"/>
    </source>
</evidence>
<dbReference type="Gene3D" id="1.10.10.60">
    <property type="entry name" value="Homeodomain-like"/>
    <property type="match status" value="1"/>
</dbReference>
<dbReference type="InterPro" id="IPR050848">
    <property type="entry name" value="Homeobox_TF"/>
</dbReference>
<dbReference type="FunFam" id="1.10.10.60:FF:000176">
    <property type="entry name" value="pancreas/duodenum homeobox protein 1"/>
    <property type="match status" value="1"/>
</dbReference>
<proteinExistence type="predicted"/>
<keyword evidence="3 5" id="KW-0371">Homeobox</keyword>
<dbReference type="SMART" id="SM00389">
    <property type="entry name" value="HOX"/>
    <property type="match status" value="1"/>
</dbReference>
<dbReference type="InterPro" id="IPR001356">
    <property type="entry name" value="HD"/>
</dbReference>
<evidence type="ECO:0000256" key="1">
    <source>
        <dbReference type="ARBA" id="ARBA00004123"/>
    </source>
</evidence>
<feature type="region of interest" description="Disordered" evidence="7">
    <location>
        <begin position="428"/>
        <end position="515"/>
    </location>
</feature>
<dbReference type="PANTHER" id="PTHR24333:SF13">
    <property type="entry name" value="HOMEOBOX DOMAIN-CONTAINING PROTEIN"/>
    <property type="match status" value="1"/>
</dbReference>
<organism evidence="9">
    <name type="scientific">Ornithodoros turicata</name>
    <dbReference type="NCBI Taxonomy" id="34597"/>
    <lineage>
        <taxon>Eukaryota</taxon>
        <taxon>Metazoa</taxon>
        <taxon>Ecdysozoa</taxon>
        <taxon>Arthropoda</taxon>
        <taxon>Chelicerata</taxon>
        <taxon>Arachnida</taxon>
        <taxon>Acari</taxon>
        <taxon>Parasitiformes</taxon>
        <taxon>Ixodida</taxon>
        <taxon>Ixodoidea</taxon>
        <taxon>Argasidae</taxon>
        <taxon>Ornithodorinae</taxon>
        <taxon>Ornithodoros</taxon>
    </lineage>
</organism>
<feature type="domain" description="Homeobox" evidence="8">
    <location>
        <begin position="1"/>
        <end position="60"/>
    </location>
</feature>
<evidence type="ECO:0000256" key="3">
    <source>
        <dbReference type="ARBA" id="ARBA00023155"/>
    </source>
</evidence>
<feature type="region of interest" description="Disordered" evidence="7">
    <location>
        <begin position="55"/>
        <end position="185"/>
    </location>
</feature>
<feature type="compositionally biased region" description="Low complexity" evidence="7">
    <location>
        <begin position="336"/>
        <end position="351"/>
    </location>
</feature>
<dbReference type="GO" id="GO:0000981">
    <property type="term" value="F:DNA-binding transcription factor activity, RNA polymerase II-specific"/>
    <property type="evidence" value="ECO:0007669"/>
    <property type="project" value="InterPro"/>
</dbReference>
<dbReference type="PRINTS" id="PR00024">
    <property type="entry name" value="HOMEOBOX"/>
</dbReference>
<feature type="compositionally biased region" description="Polar residues" evidence="7">
    <location>
        <begin position="485"/>
        <end position="504"/>
    </location>
</feature>
<dbReference type="EMBL" id="GGLE01005062">
    <property type="protein sequence ID" value="MBY09188.1"/>
    <property type="molecule type" value="Transcribed_RNA"/>
</dbReference>
<dbReference type="CDD" id="cd00086">
    <property type="entry name" value="homeodomain"/>
    <property type="match status" value="1"/>
</dbReference>
<dbReference type="InterPro" id="IPR020479">
    <property type="entry name" value="HD_metazoa"/>
</dbReference>
<dbReference type="AlphaFoldDB" id="A0A2R5LIC0"/>
<comment type="subcellular location">
    <subcellularLocation>
        <location evidence="1 5 6">Nucleus</location>
    </subcellularLocation>
</comment>
<feature type="compositionally biased region" description="Polar residues" evidence="7">
    <location>
        <begin position="439"/>
        <end position="473"/>
    </location>
</feature>